<keyword evidence="9" id="KW-0902">Two-component regulatory system</keyword>
<evidence type="ECO:0000256" key="1">
    <source>
        <dbReference type="ARBA" id="ARBA00000085"/>
    </source>
</evidence>
<dbReference type="FunFam" id="1.10.287.130:FF:000001">
    <property type="entry name" value="Two-component sensor histidine kinase"/>
    <property type="match status" value="1"/>
</dbReference>
<evidence type="ECO:0000256" key="4">
    <source>
        <dbReference type="ARBA" id="ARBA00022553"/>
    </source>
</evidence>
<dbReference type="FunFam" id="3.30.565.10:FF:000006">
    <property type="entry name" value="Sensor histidine kinase WalK"/>
    <property type="match status" value="1"/>
</dbReference>
<evidence type="ECO:0000256" key="5">
    <source>
        <dbReference type="ARBA" id="ARBA00022679"/>
    </source>
</evidence>
<evidence type="ECO:0000256" key="6">
    <source>
        <dbReference type="ARBA" id="ARBA00022692"/>
    </source>
</evidence>
<evidence type="ECO:0000256" key="11">
    <source>
        <dbReference type="ARBA" id="ARBA00023136"/>
    </source>
</evidence>
<sequence>MMVMADILCVFAINWLLSVVLKLAFHYTMDISILTLFFIISFSIGYVIAYFIGRDLLVPIRRLGEAMNKVAAGDFDVRLDEKSSYREVENINANFNLMASELGATEVLQTDFISNVSHEFKTPISAIEGYATLLQGCTDSSGEESEYIKKILYNTKRLSALVGNILLLSKVDNQVIQSKRSYYRLDEQVRRSIISLEPVWEPKELDISAELESIEYYGNEELLMQVFDNLIGNAVKFSPKGGSVTVGLFERNDRVIFTVLDRGPGIPEEAIKHIFDRFYQADSSHKEEGNGLGLAIVSGILELVGGSVRAQNREGGGAAFTVELPIDKKS</sequence>
<dbReference type="CDD" id="cd00075">
    <property type="entry name" value="HATPase"/>
    <property type="match status" value="1"/>
</dbReference>
<dbReference type="PANTHER" id="PTHR45528">
    <property type="entry name" value="SENSOR HISTIDINE KINASE CPXA"/>
    <property type="match status" value="1"/>
</dbReference>
<keyword evidence="5" id="KW-0808">Transferase</keyword>
<dbReference type="CDD" id="cd00082">
    <property type="entry name" value="HisKA"/>
    <property type="match status" value="1"/>
</dbReference>
<keyword evidence="7 17" id="KW-0418">Kinase</keyword>
<evidence type="ECO:0000256" key="8">
    <source>
        <dbReference type="ARBA" id="ARBA00022989"/>
    </source>
</evidence>
<dbReference type="SMART" id="SM00388">
    <property type="entry name" value="HisKA"/>
    <property type="match status" value="1"/>
</dbReference>
<keyword evidence="10" id="KW-0843">Virulence</keyword>
<dbReference type="PROSITE" id="PS50885">
    <property type="entry name" value="HAMP"/>
    <property type="match status" value="1"/>
</dbReference>
<keyword evidence="11 14" id="KW-0472">Membrane</keyword>
<dbReference type="CDD" id="cd06225">
    <property type="entry name" value="HAMP"/>
    <property type="match status" value="1"/>
</dbReference>
<dbReference type="InterPro" id="IPR003594">
    <property type="entry name" value="HATPase_dom"/>
</dbReference>
<evidence type="ECO:0000256" key="12">
    <source>
        <dbReference type="ARBA" id="ARBA00037219"/>
    </source>
</evidence>
<gene>
    <name evidence="17" type="ORF">IAD28_03355</name>
</gene>
<dbReference type="Gene3D" id="3.30.565.10">
    <property type="entry name" value="Histidine kinase-like ATPase, C-terminal domain"/>
    <property type="match status" value="1"/>
</dbReference>
<dbReference type="EMBL" id="DVOL01000044">
    <property type="protein sequence ID" value="HIV10718.1"/>
    <property type="molecule type" value="Genomic_DNA"/>
</dbReference>
<feature type="transmembrane region" description="Helical" evidence="14">
    <location>
        <begin position="31"/>
        <end position="52"/>
    </location>
</feature>
<dbReference type="Pfam" id="PF02518">
    <property type="entry name" value="HATPase_c"/>
    <property type="match status" value="1"/>
</dbReference>
<evidence type="ECO:0000313" key="17">
    <source>
        <dbReference type="EMBL" id="HIV10718.1"/>
    </source>
</evidence>
<comment type="subcellular location">
    <subcellularLocation>
        <location evidence="2">Membrane</location>
        <topology evidence="2">Multi-pass membrane protein</topology>
    </subcellularLocation>
</comment>
<dbReference type="InterPro" id="IPR036890">
    <property type="entry name" value="HATPase_C_sf"/>
</dbReference>
<dbReference type="PANTHER" id="PTHR45528:SF11">
    <property type="entry name" value="HISTIDINE KINASE"/>
    <property type="match status" value="1"/>
</dbReference>
<dbReference type="Gene3D" id="6.10.340.10">
    <property type="match status" value="1"/>
</dbReference>
<evidence type="ECO:0000256" key="9">
    <source>
        <dbReference type="ARBA" id="ARBA00023012"/>
    </source>
</evidence>
<dbReference type="InterPro" id="IPR004358">
    <property type="entry name" value="Sig_transdc_His_kin-like_C"/>
</dbReference>
<dbReference type="PROSITE" id="PS50109">
    <property type="entry name" value="HIS_KIN"/>
    <property type="match status" value="1"/>
</dbReference>
<evidence type="ECO:0000313" key="18">
    <source>
        <dbReference type="Proteomes" id="UP000823960"/>
    </source>
</evidence>
<dbReference type="AlphaFoldDB" id="A0A9D1NQI6"/>
<evidence type="ECO:0000256" key="14">
    <source>
        <dbReference type="SAM" id="Phobius"/>
    </source>
</evidence>
<keyword evidence="6 14" id="KW-0812">Transmembrane</keyword>
<evidence type="ECO:0000256" key="13">
    <source>
        <dbReference type="ARBA" id="ARBA00040841"/>
    </source>
</evidence>
<evidence type="ECO:0000256" key="10">
    <source>
        <dbReference type="ARBA" id="ARBA00023026"/>
    </source>
</evidence>
<dbReference type="SMART" id="SM00387">
    <property type="entry name" value="HATPase_c"/>
    <property type="match status" value="1"/>
</dbReference>
<dbReference type="Pfam" id="PF00672">
    <property type="entry name" value="HAMP"/>
    <property type="match status" value="1"/>
</dbReference>
<dbReference type="PRINTS" id="PR00344">
    <property type="entry name" value="BCTRLSENSOR"/>
</dbReference>
<feature type="transmembrane region" description="Helical" evidence="14">
    <location>
        <begin position="7"/>
        <end position="25"/>
    </location>
</feature>
<name>A0A9D1NQI6_9FIRM</name>
<comment type="catalytic activity">
    <reaction evidence="1">
        <text>ATP + protein L-histidine = ADP + protein N-phospho-L-histidine.</text>
        <dbReference type="EC" id="2.7.13.3"/>
    </reaction>
</comment>
<dbReference type="SMART" id="SM00304">
    <property type="entry name" value="HAMP"/>
    <property type="match status" value="1"/>
</dbReference>
<reference evidence="17" key="1">
    <citation type="submission" date="2020-10" db="EMBL/GenBank/DDBJ databases">
        <authorList>
            <person name="Gilroy R."/>
        </authorList>
    </citation>
    <scope>NUCLEOTIDE SEQUENCE</scope>
    <source>
        <strain evidence="17">1370</strain>
    </source>
</reference>
<comment type="function">
    <text evidence="12">Member of the two-component regulatory system HssS/HssR involved in intracellular heme homeostasis and tempering of staphylococcal virulence. HssS functions as a heme sensor histidine kinase which is autophosphorylated at a histidine residue and transfers its phosphate group to an aspartate residue of HssR. HssR/HssS activates the expression of hrtAB, an efflux pump, in response to extracellular heme, hemin, hemoglobin or blood.</text>
</comment>
<keyword evidence="4" id="KW-0597">Phosphoprotein</keyword>
<evidence type="ECO:0000259" key="15">
    <source>
        <dbReference type="PROSITE" id="PS50109"/>
    </source>
</evidence>
<dbReference type="SUPFAM" id="SSF47384">
    <property type="entry name" value="Homodimeric domain of signal transducing histidine kinase"/>
    <property type="match status" value="1"/>
</dbReference>
<dbReference type="InterPro" id="IPR003661">
    <property type="entry name" value="HisK_dim/P_dom"/>
</dbReference>
<proteinExistence type="predicted"/>
<feature type="domain" description="Histidine kinase" evidence="15">
    <location>
        <begin position="115"/>
        <end position="328"/>
    </location>
</feature>
<dbReference type="Pfam" id="PF00512">
    <property type="entry name" value="HisKA"/>
    <property type="match status" value="1"/>
</dbReference>
<evidence type="ECO:0000259" key="16">
    <source>
        <dbReference type="PROSITE" id="PS50885"/>
    </source>
</evidence>
<comment type="caution">
    <text evidence="17">The sequence shown here is derived from an EMBL/GenBank/DDBJ whole genome shotgun (WGS) entry which is preliminary data.</text>
</comment>
<dbReference type="InterPro" id="IPR036097">
    <property type="entry name" value="HisK_dim/P_sf"/>
</dbReference>
<evidence type="ECO:0000256" key="3">
    <source>
        <dbReference type="ARBA" id="ARBA00012438"/>
    </source>
</evidence>
<dbReference type="InterPro" id="IPR003660">
    <property type="entry name" value="HAMP_dom"/>
</dbReference>
<dbReference type="Proteomes" id="UP000823960">
    <property type="component" value="Unassembled WGS sequence"/>
</dbReference>
<dbReference type="InterPro" id="IPR050398">
    <property type="entry name" value="HssS/ArlS-like"/>
</dbReference>
<evidence type="ECO:0000256" key="2">
    <source>
        <dbReference type="ARBA" id="ARBA00004141"/>
    </source>
</evidence>
<dbReference type="SUPFAM" id="SSF158472">
    <property type="entry name" value="HAMP domain-like"/>
    <property type="match status" value="1"/>
</dbReference>
<dbReference type="GO" id="GO:0000155">
    <property type="term" value="F:phosphorelay sensor kinase activity"/>
    <property type="evidence" value="ECO:0007669"/>
    <property type="project" value="InterPro"/>
</dbReference>
<dbReference type="EC" id="2.7.13.3" evidence="3"/>
<accession>A0A9D1NQI6</accession>
<dbReference type="InterPro" id="IPR005467">
    <property type="entry name" value="His_kinase_dom"/>
</dbReference>
<dbReference type="Gene3D" id="1.10.287.130">
    <property type="match status" value="1"/>
</dbReference>
<organism evidence="17 18">
    <name type="scientific">Candidatus Faeciplasma avium</name>
    <dbReference type="NCBI Taxonomy" id="2840798"/>
    <lineage>
        <taxon>Bacteria</taxon>
        <taxon>Bacillati</taxon>
        <taxon>Bacillota</taxon>
        <taxon>Clostridia</taxon>
        <taxon>Eubacteriales</taxon>
        <taxon>Oscillospiraceae</taxon>
        <taxon>Oscillospiraceae incertae sedis</taxon>
        <taxon>Candidatus Faeciplasma</taxon>
    </lineage>
</organism>
<protein>
    <recommendedName>
        <fullName evidence="13">Heme sensor protein HssS</fullName>
        <ecNumber evidence="3">2.7.13.3</ecNumber>
    </recommendedName>
</protein>
<evidence type="ECO:0000256" key="7">
    <source>
        <dbReference type="ARBA" id="ARBA00022777"/>
    </source>
</evidence>
<dbReference type="SUPFAM" id="SSF55874">
    <property type="entry name" value="ATPase domain of HSP90 chaperone/DNA topoisomerase II/histidine kinase"/>
    <property type="match status" value="1"/>
</dbReference>
<feature type="domain" description="HAMP" evidence="16">
    <location>
        <begin position="54"/>
        <end position="107"/>
    </location>
</feature>
<reference evidence="17" key="2">
    <citation type="journal article" date="2021" name="PeerJ">
        <title>Extensive microbial diversity within the chicken gut microbiome revealed by metagenomics and culture.</title>
        <authorList>
            <person name="Gilroy R."/>
            <person name="Ravi A."/>
            <person name="Getino M."/>
            <person name="Pursley I."/>
            <person name="Horton D.L."/>
            <person name="Alikhan N.F."/>
            <person name="Baker D."/>
            <person name="Gharbi K."/>
            <person name="Hall N."/>
            <person name="Watson M."/>
            <person name="Adriaenssens E.M."/>
            <person name="Foster-Nyarko E."/>
            <person name="Jarju S."/>
            <person name="Secka A."/>
            <person name="Antonio M."/>
            <person name="Oren A."/>
            <person name="Chaudhuri R.R."/>
            <person name="La Ragione R."/>
            <person name="Hildebrand F."/>
            <person name="Pallen M.J."/>
        </authorList>
    </citation>
    <scope>NUCLEOTIDE SEQUENCE</scope>
    <source>
        <strain evidence="17">1370</strain>
    </source>
</reference>
<keyword evidence="8 14" id="KW-1133">Transmembrane helix</keyword>
<dbReference type="GO" id="GO:0005886">
    <property type="term" value="C:plasma membrane"/>
    <property type="evidence" value="ECO:0007669"/>
    <property type="project" value="TreeGrafter"/>
</dbReference>